<proteinExistence type="predicted"/>
<dbReference type="InterPro" id="IPR012902">
    <property type="entry name" value="N_methyl_site"/>
</dbReference>
<protein>
    <recommendedName>
        <fullName evidence="4">Type II secretion system protein GspG C-terminal domain-containing protein</fullName>
    </recommendedName>
</protein>
<accession>A0A1G2S9X4</accession>
<evidence type="ECO:0008006" key="4">
    <source>
        <dbReference type="Google" id="ProtNLM"/>
    </source>
</evidence>
<dbReference type="Pfam" id="PF07963">
    <property type="entry name" value="N_methyl"/>
    <property type="match status" value="1"/>
</dbReference>
<dbReference type="SUPFAM" id="SSF54523">
    <property type="entry name" value="Pili subunits"/>
    <property type="match status" value="1"/>
</dbReference>
<gene>
    <name evidence="2" type="ORF">A2675_01885</name>
</gene>
<name>A0A1G2S9X4_9BACT</name>
<dbReference type="Proteomes" id="UP000176997">
    <property type="component" value="Unassembled WGS sequence"/>
</dbReference>
<dbReference type="Gene3D" id="3.30.700.10">
    <property type="entry name" value="Glycoprotein, Type 4 Pilin"/>
    <property type="match status" value="1"/>
</dbReference>
<organism evidence="2 3">
    <name type="scientific">Candidatus Yonathbacteria bacterium RIFCSPHIGHO2_01_FULL_51_10</name>
    <dbReference type="NCBI Taxonomy" id="1802723"/>
    <lineage>
        <taxon>Bacteria</taxon>
        <taxon>Candidatus Yonathiibacteriota</taxon>
    </lineage>
</organism>
<keyword evidence="1" id="KW-0472">Membrane</keyword>
<feature type="transmembrane region" description="Helical" evidence="1">
    <location>
        <begin position="40"/>
        <end position="60"/>
    </location>
</feature>
<keyword evidence="1" id="KW-1133">Transmembrane helix</keyword>
<reference evidence="2 3" key="1">
    <citation type="journal article" date="2016" name="Nat. Commun.">
        <title>Thousands of microbial genomes shed light on interconnected biogeochemical processes in an aquifer system.</title>
        <authorList>
            <person name="Anantharaman K."/>
            <person name="Brown C.T."/>
            <person name="Hug L.A."/>
            <person name="Sharon I."/>
            <person name="Castelle C.J."/>
            <person name="Probst A.J."/>
            <person name="Thomas B.C."/>
            <person name="Singh A."/>
            <person name="Wilkins M.J."/>
            <person name="Karaoz U."/>
            <person name="Brodie E.L."/>
            <person name="Williams K.H."/>
            <person name="Hubbard S.S."/>
            <person name="Banfield J.F."/>
        </authorList>
    </citation>
    <scope>NUCLEOTIDE SEQUENCE [LARGE SCALE GENOMIC DNA]</scope>
</reference>
<dbReference type="PROSITE" id="PS00409">
    <property type="entry name" value="PROKAR_NTER_METHYL"/>
    <property type="match status" value="1"/>
</dbReference>
<dbReference type="NCBIfam" id="TIGR02532">
    <property type="entry name" value="IV_pilin_GFxxxE"/>
    <property type="match status" value="1"/>
</dbReference>
<dbReference type="EMBL" id="MHUS01000007">
    <property type="protein sequence ID" value="OHA81875.1"/>
    <property type="molecule type" value="Genomic_DNA"/>
</dbReference>
<sequence>MSTFSHTTREECKVLVFLWYYINMLRAHSSNVRGFTLPEMIVVIAVISILAGITLANVSGSREQASDISRVKTIEAYETGFYLAARDYGGFPLCDTANCWNGATTYCLADTDCESGGAPKNSGLVSLLNPYVKLQAPFGANGPLVSAANPHASSVDSSITVSSSLTITYPLKNSGAVCPLGIAKSATPSPLSPSGTLCTIILDAPAVASTESRPTP</sequence>
<evidence type="ECO:0000313" key="2">
    <source>
        <dbReference type="EMBL" id="OHA81875.1"/>
    </source>
</evidence>
<dbReference type="AlphaFoldDB" id="A0A1G2S9X4"/>
<evidence type="ECO:0000313" key="3">
    <source>
        <dbReference type="Proteomes" id="UP000176997"/>
    </source>
</evidence>
<evidence type="ECO:0000256" key="1">
    <source>
        <dbReference type="SAM" id="Phobius"/>
    </source>
</evidence>
<dbReference type="STRING" id="1802723.A2675_01885"/>
<dbReference type="InterPro" id="IPR045584">
    <property type="entry name" value="Pilin-like"/>
</dbReference>
<comment type="caution">
    <text evidence="2">The sequence shown here is derived from an EMBL/GenBank/DDBJ whole genome shotgun (WGS) entry which is preliminary data.</text>
</comment>
<keyword evidence="1" id="KW-0812">Transmembrane</keyword>